<evidence type="ECO:0000256" key="3">
    <source>
        <dbReference type="ARBA" id="ARBA00022801"/>
    </source>
</evidence>
<dbReference type="GO" id="GO:0008311">
    <property type="term" value="F:double-stranded DNA 3'-5' DNA exonuclease activity"/>
    <property type="evidence" value="ECO:0007669"/>
    <property type="project" value="InterPro"/>
</dbReference>
<dbReference type="PANTHER" id="PTHR43250:SF2">
    <property type="entry name" value="EXODEOXYRIBONUCLEASE III"/>
    <property type="match status" value="1"/>
</dbReference>
<dbReference type="EMBL" id="BAED01000080">
    <property type="protein sequence ID" value="GAB08069.1"/>
    <property type="molecule type" value="Genomic_DNA"/>
</dbReference>
<dbReference type="Gene3D" id="3.60.10.10">
    <property type="entry name" value="Endonuclease/exonuclease/phosphatase"/>
    <property type="match status" value="1"/>
</dbReference>
<feature type="binding site" evidence="6">
    <location>
        <position position="260"/>
    </location>
    <ligand>
        <name>Mg(2+)</name>
        <dbReference type="ChEBI" id="CHEBI:18420"/>
        <label>1</label>
    </ligand>
</feature>
<comment type="cofactor">
    <cofactor evidence="6">
        <name>Mg(2+)</name>
        <dbReference type="ChEBI" id="CHEBI:18420"/>
    </cofactor>
    <cofactor evidence="6">
        <name>Mn(2+)</name>
        <dbReference type="ChEBI" id="CHEBI:29035"/>
    </cofactor>
    <text evidence="6">Probably binds two magnesium or manganese ions per subunit.</text>
</comment>
<dbReference type="GO" id="GO:0046872">
    <property type="term" value="F:metal ion binding"/>
    <property type="evidence" value="ECO:0007669"/>
    <property type="project" value="UniProtKB-KW"/>
</dbReference>
<keyword evidence="11" id="KW-1185">Reference proteome</keyword>
<dbReference type="InterPro" id="IPR036691">
    <property type="entry name" value="Endo/exonu/phosph_ase_sf"/>
</dbReference>
<feature type="binding site" evidence="6">
    <location>
        <position position="259"/>
    </location>
    <ligand>
        <name>Mg(2+)</name>
        <dbReference type="ChEBI" id="CHEBI:18420"/>
        <label>1</label>
    </ligand>
</feature>
<dbReference type="NCBIfam" id="TIGR00633">
    <property type="entry name" value="xth"/>
    <property type="match status" value="1"/>
</dbReference>
<keyword evidence="4 6" id="KW-0460">Magnesium</keyword>
<dbReference type="eggNOG" id="COG0708">
    <property type="taxonomic scope" value="Bacteria"/>
</dbReference>
<dbReference type="GO" id="GO:0003677">
    <property type="term" value="F:DNA binding"/>
    <property type="evidence" value="ECO:0007669"/>
    <property type="project" value="InterPro"/>
</dbReference>
<proteinExistence type="inferred from homology"/>
<dbReference type="GO" id="GO:0004519">
    <property type="term" value="F:endonuclease activity"/>
    <property type="evidence" value="ECO:0007669"/>
    <property type="project" value="InterPro"/>
</dbReference>
<dbReference type="PROSITE" id="PS00726">
    <property type="entry name" value="AP_NUCLEASE_F1_1"/>
    <property type="match status" value="1"/>
</dbReference>
<dbReference type="Proteomes" id="UP000006023">
    <property type="component" value="Unassembled WGS sequence"/>
</dbReference>
<evidence type="ECO:0000256" key="1">
    <source>
        <dbReference type="ARBA" id="ARBA00007092"/>
    </source>
</evidence>
<feature type="binding site" evidence="6">
    <location>
        <position position="159"/>
    </location>
    <ligand>
        <name>Mg(2+)</name>
        <dbReference type="ChEBI" id="CHEBI:18420"/>
        <label>1</label>
    </ligand>
</feature>
<evidence type="ECO:0000256" key="5">
    <source>
        <dbReference type="PIRSR" id="PIRSR604808-1"/>
    </source>
</evidence>
<reference evidence="10 11" key="1">
    <citation type="submission" date="2011-11" db="EMBL/GenBank/DDBJ databases">
        <title>Whole genome shotgun sequence of Gordonia amarae NBRC 15530.</title>
        <authorList>
            <person name="Takarada H."/>
            <person name="Hosoyama A."/>
            <person name="Tsuchikane K."/>
            <person name="Katsumata H."/>
            <person name="Yamazaki S."/>
            <person name="Fujita N."/>
        </authorList>
    </citation>
    <scope>NUCLEOTIDE SEQUENCE [LARGE SCALE GENOMIC DNA]</scope>
    <source>
        <strain evidence="10 11">NBRC 15530</strain>
    </source>
</reference>
<dbReference type="CDD" id="cd09086">
    <property type="entry name" value="ExoIII-like_AP-endo"/>
    <property type="match status" value="1"/>
</dbReference>
<dbReference type="SUPFAM" id="SSF56219">
    <property type="entry name" value="DNase I-like"/>
    <property type="match status" value="1"/>
</dbReference>
<feature type="binding site" evidence="6">
    <location>
        <position position="18"/>
    </location>
    <ligand>
        <name>Mg(2+)</name>
        <dbReference type="ChEBI" id="CHEBI:18420"/>
        <label>1</label>
    </ligand>
</feature>
<feature type="binding site" evidence="6">
    <location>
        <position position="161"/>
    </location>
    <ligand>
        <name>Mg(2+)</name>
        <dbReference type="ChEBI" id="CHEBI:18420"/>
        <label>1</label>
    </ligand>
</feature>
<feature type="site" description="Transition state stabilizer" evidence="7">
    <location>
        <position position="161"/>
    </location>
</feature>
<feature type="active site" description="Proton acceptor" evidence="5">
    <location>
        <position position="260"/>
    </location>
</feature>
<dbReference type="STRING" id="1075090.GOAMR_80_00120"/>
<evidence type="ECO:0000256" key="8">
    <source>
        <dbReference type="SAM" id="MobiDB-lite"/>
    </source>
</evidence>
<dbReference type="GO" id="GO:0006281">
    <property type="term" value="P:DNA repair"/>
    <property type="evidence" value="ECO:0007669"/>
    <property type="project" value="InterPro"/>
</dbReference>
<keyword evidence="3" id="KW-0378">Hydrolase</keyword>
<keyword evidence="2 6" id="KW-0479">Metal-binding</keyword>
<evidence type="ECO:0000256" key="7">
    <source>
        <dbReference type="PIRSR" id="PIRSR604808-3"/>
    </source>
</evidence>
<dbReference type="InterPro" id="IPR037493">
    <property type="entry name" value="ExoIII-like"/>
</dbReference>
<feature type="region of interest" description="Disordered" evidence="8">
    <location>
        <begin position="254"/>
        <end position="301"/>
    </location>
</feature>
<evidence type="ECO:0000256" key="6">
    <source>
        <dbReference type="PIRSR" id="PIRSR604808-2"/>
    </source>
</evidence>
<dbReference type="PROSITE" id="PS51435">
    <property type="entry name" value="AP_NUCLEASE_F1_4"/>
    <property type="match status" value="1"/>
</dbReference>
<evidence type="ECO:0000313" key="11">
    <source>
        <dbReference type="Proteomes" id="UP000006023"/>
    </source>
</evidence>
<keyword evidence="6" id="KW-0464">Manganese</keyword>
<feature type="active site" evidence="5">
    <location>
        <position position="122"/>
    </location>
</feature>
<dbReference type="InterPro" id="IPR005135">
    <property type="entry name" value="Endo/exonuclease/phosphatase"/>
</dbReference>
<feature type="site" description="Important for catalytic activity" evidence="7">
    <location>
        <position position="230"/>
    </location>
</feature>
<dbReference type="Pfam" id="PF03372">
    <property type="entry name" value="Exo_endo_phos"/>
    <property type="match status" value="1"/>
</dbReference>
<evidence type="ECO:0000256" key="2">
    <source>
        <dbReference type="ARBA" id="ARBA00022723"/>
    </source>
</evidence>
<gene>
    <name evidence="10" type="primary">xthA</name>
    <name evidence="10" type="ORF">GOAMR_80_00120</name>
</gene>
<comment type="caution">
    <text evidence="10">The sequence shown here is derived from an EMBL/GenBank/DDBJ whole genome shotgun (WGS) entry which is preliminary data.</text>
</comment>
<name>G7GWU4_9ACTN</name>
<accession>G7GWU4</accession>
<dbReference type="InterPro" id="IPR020847">
    <property type="entry name" value="AP_endonuclease_F1_BS"/>
</dbReference>
<dbReference type="PANTHER" id="PTHR43250">
    <property type="entry name" value="EXODEOXYRIBONUCLEASE III"/>
    <property type="match status" value="1"/>
</dbReference>
<feature type="active site" description="Proton donor/acceptor" evidence="5">
    <location>
        <position position="159"/>
    </location>
</feature>
<dbReference type="InterPro" id="IPR004808">
    <property type="entry name" value="AP_endonuc_1"/>
</dbReference>
<dbReference type="NCBIfam" id="TIGR00195">
    <property type="entry name" value="exoDNase_III"/>
    <property type="match status" value="1"/>
</dbReference>
<protein>
    <submittedName>
        <fullName evidence="10">Exodeoxyribonuclease III</fullName>
    </submittedName>
</protein>
<evidence type="ECO:0000259" key="9">
    <source>
        <dbReference type="Pfam" id="PF03372"/>
    </source>
</evidence>
<evidence type="ECO:0000256" key="4">
    <source>
        <dbReference type="ARBA" id="ARBA00022842"/>
    </source>
</evidence>
<feature type="binding site" evidence="6">
    <location>
        <position position="45"/>
    </location>
    <ligand>
        <name>Mg(2+)</name>
        <dbReference type="ChEBI" id="CHEBI:18420"/>
        <label>1</label>
    </ligand>
</feature>
<feature type="site" description="Interaction with DNA substrate" evidence="7">
    <location>
        <position position="260"/>
    </location>
</feature>
<sequence>MSATTTDTLDLMRVATWNVNSVKQRIPRLLPWLDQRQPDVVCLQETKLSDDAFHDVLGADLAERGYEIAHNGQGQWNGVALLSRVGLDDVQHGFADVPEYDGKVEARAVSAVCGGVRVYSLYVPNGREPDSPHYIYKLDWLAKLGASIADPASTMLCGDINIAPTDADVYDPASFDGHTHVTAPERDALAALEALGLTDVVRRRWPGERVYSYWDYRAGMFHKDLGMRIDLILAGSDPAERTKAAWVDRLARKGTKPSDHAPVIADLDTAPDGDVGPMVPPPSNPAKRGGKKVPLPQSQDK</sequence>
<dbReference type="AlphaFoldDB" id="G7GWU4"/>
<organism evidence="10 11">
    <name type="scientific">Gordonia amarae NBRC 15530</name>
    <dbReference type="NCBI Taxonomy" id="1075090"/>
    <lineage>
        <taxon>Bacteria</taxon>
        <taxon>Bacillati</taxon>
        <taxon>Actinomycetota</taxon>
        <taxon>Actinomycetes</taxon>
        <taxon>Mycobacteriales</taxon>
        <taxon>Gordoniaceae</taxon>
        <taxon>Gordonia</taxon>
    </lineage>
</organism>
<comment type="similarity">
    <text evidence="1">Belongs to the DNA repair enzymes AP/ExoA family.</text>
</comment>
<feature type="domain" description="Endonuclease/exonuclease/phosphatase" evidence="9">
    <location>
        <begin position="15"/>
        <end position="260"/>
    </location>
</feature>
<evidence type="ECO:0000313" key="10">
    <source>
        <dbReference type="EMBL" id="GAB08069.1"/>
    </source>
</evidence>